<sequence length="525" mass="58438">MPTTSGFAKRTASRGHVRVAIYTRRSTDEENQPFTVKVQESKLDSYVASQDGWAIVARYSDDVSGAKIDRRGLGLALAAARAGEFDVLLVYRVDRFSRRICDLVMLLDELDASGVVFRSATEPFDTAAPVGRMLVHMLGVFAEFERDVIIDRVVSGMEKKASKGQWTLGIPPYGYAVDPATGHLRPVPEESPVMSVIFELYTGRGMGTRAVANELTQRGYRRRSGRRWSFKTVTDTLRNPAYIGTVAFRDVRVDDAHPAIIDPKTFARAGTLLTERGANRAKAASLASDYHLTGKIICPRCRQAYLGTAATGRNRAYRYYTCHTRNRFGSAQCDAPRIDADSFDDHVLAALCDFYRTRTDLITDAIASGRDAYRATRHAVEAELRAVSSSIAQKEIAVDRHFADYEAGKIDKTVLESRLEKLGRELRDLSRHRDELRLRLDDESQNLADLDLEALRNGIDEVIASGTTAARRSLCEAAIHQLRLNVSARTAHPRLPSEHRSHRRHVRCLPPSRVAAAQQAFTSGK</sequence>
<dbReference type="EMBL" id="JAVHUY010000013">
    <property type="protein sequence ID" value="MDQ7905938.1"/>
    <property type="molecule type" value="Genomic_DNA"/>
</dbReference>
<reference evidence="4 5" key="1">
    <citation type="submission" date="2023-08" db="EMBL/GenBank/DDBJ databases">
        <title>Phytohabitans sansha sp. nov., isolated from marine sediment.</title>
        <authorList>
            <person name="Zhao Y."/>
            <person name="Yi K."/>
        </authorList>
    </citation>
    <scope>NUCLEOTIDE SEQUENCE [LARGE SCALE GENOMIC DNA]</scope>
    <source>
        <strain evidence="4 5">ZYX-F-186</strain>
    </source>
</reference>
<evidence type="ECO:0000313" key="4">
    <source>
        <dbReference type="EMBL" id="MDQ7905938.1"/>
    </source>
</evidence>
<dbReference type="Pfam" id="PF00239">
    <property type="entry name" value="Resolvase"/>
    <property type="match status" value="1"/>
</dbReference>
<feature type="domain" description="Resolvase/invertase-type recombinase catalytic" evidence="2">
    <location>
        <begin position="18"/>
        <end position="164"/>
    </location>
</feature>
<comment type="caution">
    <text evidence="4">The sequence shown here is derived from an EMBL/GenBank/DDBJ whole genome shotgun (WGS) entry which is preliminary data.</text>
</comment>
<evidence type="ECO:0000313" key="5">
    <source>
        <dbReference type="Proteomes" id="UP001230908"/>
    </source>
</evidence>
<name>A0ABU0ZFU9_9ACTN</name>
<dbReference type="InterPro" id="IPR050639">
    <property type="entry name" value="SSR_resolvase"/>
</dbReference>
<dbReference type="Proteomes" id="UP001230908">
    <property type="component" value="Unassembled WGS sequence"/>
</dbReference>
<dbReference type="InterPro" id="IPR025827">
    <property type="entry name" value="Zn_ribbon_recom_dom"/>
</dbReference>
<proteinExistence type="predicted"/>
<dbReference type="InterPro" id="IPR006119">
    <property type="entry name" value="Resolv_N"/>
</dbReference>
<dbReference type="RefSeq" id="WP_308713208.1">
    <property type="nucleotide sequence ID" value="NZ_JAVHUY010000013.1"/>
</dbReference>
<evidence type="ECO:0000259" key="3">
    <source>
        <dbReference type="PROSITE" id="PS51737"/>
    </source>
</evidence>
<dbReference type="Pfam" id="PF07508">
    <property type="entry name" value="Recombinase"/>
    <property type="match status" value="1"/>
</dbReference>
<keyword evidence="5" id="KW-1185">Reference proteome</keyword>
<dbReference type="PANTHER" id="PTHR30461:SF23">
    <property type="entry name" value="DNA RECOMBINASE-RELATED"/>
    <property type="match status" value="1"/>
</dbReference>
<evidence type="ECO:0000256" key="1">
    <source>
        <dbReference type="SAM" id="Coils"/>
    </source>
</evidence>
<feature type="domain" description="Recombinase" evidence="3">
    <location>
        <begin position="172"/>
        <end position="279"/>
    </location>
</feature>
<dbReference type="SUPFAM" id="SSF53041">
    <property type="entry name" value="Resolvase-like"/>
    <property type="match status" value="1"/>
</dbReference>
<evidence type="ECO:0000259" key="2">
    <source>
        <dbReference type="PROSITE" id="PS51736"/>
    </source>
</evidence>
<dbReference type="PROSITE" id="PS51736">
    <property type="entry name" value="RECOMBINASES_3"/>
    <property type="match status" value="1"/>
</dbReference>
<organism evidence="4 5">
    <name type="scientific">Phytohabitans maris</name>
    <dbReference type="NCBI Taxonomy" id="3071409"/>
    <lineage>
        <taxon>Bacteria</taxon>
        <taxon>Bacillati</taxon>
        <taxon>Actinomycetota</taxon>
        <taxon>Actinomycetes</taxon>
        <taxon>Micromonosporales</taxon>
        <taxon>Micromonosporaceae</taxon>
    </lineage>
</organism>
<gene>
    <name evidence="4" type="ORF">RB614_15605</name>
</gene>
<dbReference type="InterPro" id="IPR011109">
    <property type="entry name" value="DNA_bind_recombinase_dom"/>
</dbReference>
<dbReference type="Gene3D" id="3.40.50.1390">
    <property type="entry name" value="Resolvase, N-terminal catalytic domain"/>
    <property type="match status" value="1"/>
</dbReference>
<keyword evidence="1" id="KW-0175">Coiled coil</keyword>
<protein>
    <submittedName>
        <fullName evidence="4">Recombinase family protein</fullName>
    </submittedName>
</protein>
<dbReference type="Gene3D" id="3.90.1750.20">
    <property type="entry name" value="Putative Large Serine Recombinase, Chain B, Domain 2"/>
    <property type="match status" value="1"/>
</dbReference>
<dbReference type="PANTHER" id="PTHR30461">
    <property type="entry name" value="DNA-INVERTASE FROM LAMBDOID PROPHAGE"/>
    <property type="match status" value="1"/>
</dbReference>
<dbReference type="PROSITE" id="PS51737">
    <property type="entry name" value="RECOMBINASE_DNA_BIND"/>
    <property type="match status" value="1"/>
</dbReference>
<dbReference type="InterPro" id="IPR038109">
    <property type="entry name" value="DNA_bind_recomb_sf"/>
</dbReference>
<dbReference type="SMART" id="SM00857">
    <property type="entry name" value="Resolvase"/>
    <property type="match status" value="1"/>
</dbReference>
<dbReference type="Pfam" id="PF13408">
    <property type="entry name" value="Zn_ribbon_recom"/>
    <property type="match status" value="1"/>
</dbReference>
<dbReference type="InterPro" id="IPR036162">
    <property type="entry name" value="Resolvase-like_N_sf"/>
</dbReference>
<feature type="coiled-coil region" evidence="1">
    <location>
        <begin position="412"/>
        <end position="453"/>
    </location>
</feature>
<accession>A0ABU0ZFU9</accession>
<dbReference type="CDD" id="cd03768">
    <property type="entry name" value="SR_ResInv"/>
    <property type="match status" value="1"/>
</dbReference>